<organism evidence="1 2">
    <name type="scientific">Anisodus tanguticus</name>
    <dbReference type="NCBI Taxonomy" id="243964"/>
    <lineage>
        <taxon>Eukaryota</taxon>
        <taxon>Viridiplantae</taxon>
        <taxon>Streptophyta</taxon>
        <taxon>Embryophyta</taxon>
        <taxon>Tracheophyta</taxon>
        <taxon>Spermatophyta</taxon>
        <taxon>Magnoliopsida</taxon>
        <taxon>eudicotyledons</taxon>
        <taxon>Gunneridae</taxon>
        <taxon>Pentapetalae</taxon>
        <taxon>asterids</taxon>
        <taxon>lamiids</taxon>
        <taxon>Solanales</taxon>
        <taxon>Solanaceae</taxon>
        <taxon>Solanoideae</taxon>
        <taxon>Hyoscyameae</taxon>
        <taxon>Anisodus</taxon>
    </lineage>
</organism>
<name>A0AAE1ST46_9SOLA</name>
<proteinExistence type="predicted"/>
<keyword evidence="2" id="KW-1185">Reference proteome</keyword>
<reference evidence="1" key="1">
    <citation type="submission" date="2023-12" db="EMBL/GenBank/DDBJ databases">
        <title>Genome assembly of Anisodus tanguticus.</title>
        <authorList>
            <person name="Wang Y.-J."/>
        </authorList>
    </citation>
    <scope>NUCLEOTIDE SEQUENCE</scope>
    <source>
        <strain evidence="1">KB-2021</strain>
        <tissue evidence="1">Leaf</tissue>
    </source>
</reference>
<dbReference type="EMBL" id="JAVYJV010000002">
    <property type="protein sequence ID" value="KAK4377053.1"/>
    <property type="molecule type" value="Genomic_DNA"/>
</dbReference>
<accession>A0AAE1ST46</accession>
<sequence length="135" mass="15199">MVKENQERDQTIAQLATNISLLTKMIVEDETKKGLSNDQGSSSLDSKIEWVLANQEKTDNSMKGLTEVVGSHTTSIQKLESHMIDLLREQYPKHRGQLSSNTIQNPKNSGCDLVDFNAITTQSQCLWKRYDLTEG</sequence>
<evidence type="ECO:0000313" key="1">
    <source>
        <dbReference type="EMBL" id="KAK4377053.1"/>
    </source>
</evidence>
<dbReference type="AlphaFoldDB" id="A0AAE1ST46"/>
<gene>
    <name evidence="1" type="ORF">RND71_003349</name>
</gene>
<evidence type="ECO:0000313" key="2">
    <source>
        <dbReference type="Proteomes" id="UP001291623"/>
    </source>
</evidence>
<comment type="caution">
    <text evidence="1">The sequence shown here is derived from an EMBL/GenBank/DDBJ whole genome shotgun (WGS) entry which is preliminary data.</text>
</comment>
<protein>
    <submittedName>
        <fullName evidence="1">Uncharacterized protein</fullName>
    </submittedName>
</protein>
<dbReference type="Proteomes" id="UP001291623">
    <property type="component" value="Unassembled WGS sequence"/>
</dbReference>